<feature type="transmembrane region" description="Helical" evidence="5">
    <location>
        <begin position="398"/>
        <end position="420"/>
    </location>
</feature>
<reference evidence="8" key="2">
    <citation type="submission" date="2020-08" db="EMBL/GenBank/DDBJ databases">
        <title>Plant Genome Project.</title>
        <authorList>
            <person name="Zhang R.-G."/>
        </authorList>
    </citation>
    <scope>NUCLEOTIDE SEQUENCE</scope>
    <source>
        <strain evidence="8">Huo1</strain>
        <tissue evidence="8">Leaf</tissue>
    </source>
</reference>
<keyword evidence="9" id="KW-1185">Reference proteome</keyword>
<sequence length="455" mass="50512">MPSSSPTIHSSFSIISLRSLLLVFSFSLSLSITVNGNQFKLDGSVLELDDSNFDAAISKFDYVFVDFYAPWCGHCNRLMPELERAAPVLAGLGQPIVVAKVDADKHKKLASKHNVEYVAMMFMHGVPTEYYGPRKADLLVQSLAKFVAPDVSVLSSDSDVRDFVKAAGFDFPIFIGFGLNESVILDSAVKHKKKAWFSVANGFSDEIVTPYGLNKVPALLAIYPAYDEKRVFYGPFEGPQRSHELLYASSVVPSCLLSIFPGGSFQTGHKNYRSKLDLYLQDEKEEKSRELFQVLKSAASANRDLVFGYVGLQQWEDFAQSFEVDMKTEFPRMVVWDGNEKSELLSEIMMHLVTGSENGDKTDMASQVSRFLEGYREGRVIHKRIIGPSLMSLMNSKVAIIVALLLICVVLAVVLIVAMVQDEPITVGTRDKVLEQSSSTLHQESGELLGPFKED</sequence>
<name>A0A8X8XZT3_SALSN</name>
<dbReference type="FunFam" id="3.40.30.10:FF:000107">
    <property type="entry name" value="Protein disulfide-isomerase 5-2"/>
    <property type="match status" value="1"/>
</dbReference>
<dbReference type="GO" id="GO:0034976">
    <property type="term" value="P:response to endoplasmic reticulum stress"/>
    <property type="evidence" value="ECO:0007669"/>
    <property type="project" value="TreeGrafter"/>
</dbReference>
<keyword evidence="3" id="KW-1015">Disulfide bond</keyword>
<feature type="chain" id="PRO_5036467656" description="Thioredoxin domain-containing protein" evidence="6">
    <location>
        <begin position="37"/>
        <end position="455"/>
    </location>
</feature>
<organism evidence="8">
    <name type="scientific">Salvia splendens</name>
    <name type="common">Scarlet sage</name>
    <dbReference type="NCBI Taxonomy" id="180675"/>
    <lineage>
        <taxon>Eukaryota</taxon>
        <taxon>Viridiplantae</taxon>
        <taxon>Streptophyta</taxon>
        <taxon>Embryophyta</taxon>
        <taxon>Tracheophyta</taxon>
        <taxon>Spermatophyta</taxon>
        <taxon>Magnoliopsida</taxon>
        <taxon>eudicotyledons</taxon>
        <taxon>Gunneridae</taxon>
        <taxon>Pentapetalae</taxon>
        <taxon>asterids</taxon>
        <taxon>lamiids</taxon>
        <taxon>Lamiales</taxon>
        <taxon>Lamiaceae</taxon>
        <taxon>Nepetoideae</taxon>
        <taxon>Mentheae</taxon>
        <taxon>Salviinae</taxon>
        <taxon>Salvia</taxon>
        <taxon>Salvia subgen. Calosphace</taxon>
        <taxon>core Calosphace</taxon>
    </lineage>
</organism>
<dbReference type="PANTHER" id="PTHR18929">
    <property type="entry name" value="PROTEIN DISULFIDE ISOMERASE"/>
    <property type="match status" value="1"/>
</dbReference>
<dbReference type="CDD" id="cd02961">
    <property type="entry name" value="PDI_a_family"/>
    <property type="match status" value="1"/>
</dbReference>
<dbReference type="PROSITE" id="PS51352">
    <property type="entry name" value="THIOREDOXIN_2"/>
    <property type="match status" value="1"/>
</dbReference>
<evidence type="ECO:0000259" key="7">
    <source>
        <dbReference type="PROSITE" id="PS51352"/>
    </source>
</evidence>
<dbReference type="GO" id="GO:0006457">
    <property type="term" value="P:protein folding"/>
    <property type="evidence" value="ECO:0007669"/>
    <property type="project" value="TreeGrafter"/>
</dbReference>
<evidence type="ECO:0000256" key="3">
    <source>
        <dbReference type="ARBA" id="ARBA00023157"/>
    </source>
</evidence>
<evidence type="ECO:0000256" key="1">
    <source>
        <dbReference type="ARBA" id="ARBA00006347"/>
    </source>
</evidence>
<proteinExistence type="inferred from homology"/>
<dbReference type="InterPro" id="IPR017937">
    <property type="entry name" value="Thioredoxin_CS"/>
</dbReference>
<dbReference type="InterPro" id="IPR013766">
    <property type="entry name" value="Thioredoxin_domain"/>
</dbReference>
<evidence type="ECO:0000256" key="5">
    <source>
        <dbReference type="SAM" id="Phobius"/>
    </source>
</evidence>
<feature type="signal peptide" evidence="6">
    <location>
        <begin position="1"/>
        <end position="36"/>
    </location>
</feature>
<comment type="similarity">
    <text evidence="1">Belongs to the protein disulfide isomerase family.</text>
</comment>
<dbReference type="InterPro" id="IPR036249">
    <property type="entry name" value="Thioredoxin-like_sf"/>
</dbReference>
<keyword evidence="5" id="KW-0812">Transmembrane</keyword>
<dbReference type="GO" id="GO:0003756">
    <property type="term" value="F:protein disulfide isomerase activity"/>
    <property type="evidence" value="ECO:0007669"/>
    <property type="project" value="TreeGrafter"/>
</dbReference>
<evidence type="ECO:0000256" key="6">
    <source>
        <dbReference type="SAM" id="SignalP"/>
    </source>
</evidence>
<evidence type="ECO:0000256" key="2">
    <source>
        <dbReference type="ARBA" id="ARBA00022729"/>
    </source>
</evidence>
<dbReference type="EMBL" id="PNBA02000006">
    <property type="protein sequence ID" value="KAG6422104.1"/>
    <property type="molecule type" value="Genomic_DNA"/>
</dbReference>
<comment type="caution">
    <text evidence="8">The sequence shown here is derived from an EMBL/GenBank/DDBJ whole genome shotgun (WGS) entry which is preliminary data.</text>
</comment>
<evidence type="ECO:0000256" key="4">
    <source>
        <dbReference type="ARBA" id="ARBA00023284"/>
    </source>
</evidence>
<dbReference type="PANTHER" id="PTHR18929:SF218">
    <property type="entry name" value="PROTEIN DISULFIDE-ISOMERASE 5-2"/>
    <property type="match status" value="1"/>
</dbReference>
<dbReference type="Proteomes" id="UP000298416">
    <property type="component" value="Unassembled WGS sequence"/>
</dbReference>
<protein>
    <recommendedName>
        <fullName evidence="7">Thioredoxin domain-containing protein</fullName>
    </recommendedName>
</protein>
<keyword evidence="5" id="KW-0472">Membrane</keyword>
<feature type="domain" description="Thioredoxin" evidence="7">
    <location>
        <begin position="17"/>
        <end position="148"/>
    </location>
</feature>
<dbReference type="GO" id="GO:0005783">
    <property type="term" value="C:endoplasmic reticulum"/>
    <property type="evidence" value="ECO:0007669"/>
    <property type="project" value="TreeGrafter"/>
</dbReference>
<keyword evidence="4" id="KW-0676">Redox-active center</keyword>
<keyword evidence="2 6" id="KW-0732">Signal</keyword>
<gene>
    <name evidence="8" type="ORF">SASPL_118667</name>
</gene>
<accession>A0A8X8XZT3</accession>
<dbReference type="Pfam" id="PF00085">
    <property type="entry name" value="Thioredoxin"/>
    <property type="match status" value="1"/>
</dbReference>
<reference evidence="8" key="1">
    <citation type="submission" date="2018-01" db="EMBL/GenBank/DDBJ databases">
        <authorList>
            <person name="Mao J.F."/>
        </authorList>
    </citation>
    <scope>NUCLEOTIDE SEQUENCE</scope>
    <source>
        <strain evidence="8">Huo1</strain>
        <tissue evidence="8">Leaf</tissue>
    </source>
</reference>
<dbReference type="Gene3D" id="3.40.30.10">
    <property type="entry name" value="Glutaredoxin"/>
    <property type="match status" value="1"/>
</dbReference>
<dbReference type="SUPFAM" id="SSF52833">
    <property type="entry name" value="Thioredoxin-like"/>
    <property type="match status" value="1"/>
</dbReference>
<keyword evidence="5" id="KW-1133">Transmembrane helix</keyword>
<dbReference type="PROSITE" id="PS00194">
    <property type="entry name" value="THIOREDOXIN_1"/>
    <property type="match status" value="1"/>
</dbReference>
<evidence type="ECO:0000313" key="8">
    <source>
        <dbReference type="EMBL" id="KAG6422104.1"/>
    </source>
</evidence>
<evidence type="ECO:0000313" key="9">
    <source>
        <dbReference type="Proteomes" id="UP000298416"/>
    </source>
</evidence>
<dbReference type="AlphaFoldDB" id="A0A8X8XZT3"/>